<dbReference type="Pfam" id="PF13456">
    <property type="entry name" value="RVT_3"/>
    <property type="match status" value="1"/>
</dbReference>
<reference evidence="2 3" key="1">
    <citation type="submission" date="2023-03" db="EMBL/GenBank/DDBJ databases">
        <title>WGS of Gossypium arboreum.</title>
        <authorList>
            <person name="Yu D."/>
        </authorList>
    </citation>
    <scope>NUCLEOTIDE SEQUENCE [LARGE SCALE GENOMIC DNA]</scope>
    <source>
        <tissue evidence="2">Leaf</tissue>
    </source>
</reference>
<dbReference type="Proteomes" id="UP001358586">
    <property type="component" value="Chromosome 8"/>
</dbReference>
<dbReference type="EMBL" id="JARKNE010000008">
    <property type="protein sequence ID" value="KAK5812958.1"/>
    <property type="molecule type" value="Genomic_DNA"/>
</dbReference>
<dbReference type="InterPro" id="IPR044730">
    <property type="entry name" value="RNase_H-like_dom_plant"/>
</dbReference>
<protein>
    <recommendedName>
        <fullName evidence="1">RNase H type-1 domain-containing protein</fullName>
    </recommendedName>
</protein>
<dbReference type="InterPro" id="IPR052929">
    <property type="entry name" value="RNase_H-like_EbsB-rel"/>
</dbReference>
<accession>A0ABR0P355</accession>
<evidence type="ECO:0000313" key="3">
    <source>
        <dbReference type="Proteomes" id="UP001358586"/>
    </source>
</evidence>
<organism evidence="2 3">
    <name type="scientific">Gossypium arboreum</name>
    <name type="common">Tree cotton</name>
    <name type="synonym">Gossypium nanking</name>
    <dbReference type="NCBI Taxonomy" id="29729"/>
    <lineage>
        <taxon>Eukaryota</taxon>
        <taxon>Viridiplantae</taxon>
        <taxon>Streptophyta</taxon>
        <taxon>Embryophyta</taxon>
        <taxon>Tracheophyta</taxon>
        <taxon>Spermatophyta</taxon>
        <taxon>Magnoliopsida</taxon>
        <taxon>eudicotyledons</taxon>
        <taxon>Gunneridae</taxon>
        <taxon>Pentapetalae</taxon>
        <taxon>rosids</taxon>
        <taxon>malvids</taxon>
        <taxon>Malvales</taxon>
        <taxon>Malvaceae</taxon>
        <taxon>Malvoideae</taxon>
        <taxon>Gossypium</taxon>
    </lineage>
</organism>
<dbReference type="Gene3D" id="3.30.420.10">
    <property type="entry name" value="Ribonuclease H-like superfamily/Ribonuclease H"/>
    <property type="match status" value="1"/>
</dbReference>
<sequence length="107" mass="11996">MGACFYLLGRTGDPTTAEAKVCLQAVIFREEMGFQDLVVEGDTLTIIKKLKLVSVDRSVIGNIISEIQRKRLRFVTLSYEYTLRKTNEAAHALATRGYNLDNPSLLD</sequence>
<comment type="caution">
    <text evidence="2">The sequence shown here is derived from an EMBL/GenBank/DDBJ whole genome shotgun (WGS) entry which is preliminary data.</text>
</comment>
<dbReference type="PANTHER" id="PTHR47074">
    <property type="entry name" value="BNAC02G40300D PROTEIN"/>
    <property type="match status" value="1"/>
</dbReference>
<dbReference type="PANTHER" id="PTHR47074:SF61">
    <property type="entry name" value="RNASE H TYPE-1 DOMAIN-CONTAINING PROTEIN"/>
    <property type="match status" value="1"/>
</dbReference>
<dbReference type="InterPro" id="IPR036397">
    <property type="entry name" value="RNaseH_sf"/>
</dbReference>
<evidence type="ECO:0000313" key="2">
    <source>
        <dbReference type="EMBL" id="KAK5812958.1"/>
    </source>
</evidence>
<keyword evidence="3" id="KW-1185">Reference proteome</keyword>
<dbReference type="InterPro" id="IPR002156">
    <property type="entry name" value="RNaseH_domain"/>
</dbReference>
<gene>
    <name evidence="2" type="ORF">PVK06_028404</name>
</gene>
<name>A0ABR0P355_GOSAR</name>
<dbReference type="CDD" id="cd06222">
    <property type="entry name" value="RNase_H_like"/>
    <property type="match status" value="1"/>
</dbReference>
<proteinExistence type="predicted"/>
<feature type="domain" description="RNase H type-1" evidence="1">
    <location>
        <begin position="8"/>
        <end position="96"/>
    </location>
</feature>
<evidence type="ECO:0000259" key="1">
    <source>
        <dbReference type="Pfam" id="PF13456"/>
    </source>
</evidence>